<reference evidence="2 3" key="1">
    <citation type="submission" date="2019-01" db="EMBL/GenBank/DDBJ databases">
        <title>Sequencing of cultivated peanut Arachis hypogaea provides insights into genome evolution and oil improvement.</title>
        <authorList>
            <person name="Chen X."/>
        </authorList>
    </citation>
    <scope>NUCLEOTIDE SEQUENCE [LARGE SCALE GENOMIC DNA]</scope>
    <source>
        <strain evidence="3">cv. Fuhuasheng</strain>
        <tissue evidence="2">Leaves</tissue>
    </source>
</reference>
<dbReference type="AlphaFoldDB" id="A0A444WRJ1"/>
<feature type="domain" description="AAA+ ATPase At3g28540-like C-terminal" evidence="1">
    <location>
        <begin position="12"/>
        <end position="76"/>
    </location>
</feature>
<dbReference type="PANTHER" id="PTHR23070">
    <property type="entry name" value="BCS1 AAA-TYPE ATPASE"/>
    <property type="match status" value="1"/>
</dbReference>
<dbReference type="InterPro" id="IPR058017">
    <property type="entry name" value="At3g28540-like_C"/>
</dbReference>
<dbReference type="Gene3D" id="6.10.280.40">
    <property type="match status" value="1"/>
</dbReference>
<evidence type="ECO:0000313" key="2">
    <source>
        <dbReference type="EMBL" id="RYQ80034.1"/>
    </source>
</evidence>
<sequence length="90" mass="10160">MDMHIHLSFLRAKAFRILASNYLDIPGDQPHPLFQEIEDLLDTTDVTPAVVAEQLIRSEDPDVALDGLFKFLQEIHNSGKSRDSAETLEI</sequence>
<accession>A0A444WRJ1</accession>
<protein>
    <recommendedName>
        <fullName evidence="1">AAA+ ATPase At3g28540-like C-terminal domain-containing protein</fullName>
    </recommendedName>
</protein>
<gene>
    <name evidence="2" type="ORF">Ahy_Scaffold1g106716</name>
</gene>
<proteinExistence type="predicted"/>
<organism evidence="2 3">
    <name type="scientific">Arachis hypogaea</name>
    <name type="common">Peanut</name>
    <dbReference type="NCBI Taxonomy" id="3818"/>
    <lineage>
        <taxon>Eukaryota</taxon>
        <taxon>Viridiplantae</taxon>
        <taxon>Streptophyta</taxon>
        <taxon>Embryophyta</taxon>
        <taxon>Tracheophyta</taxon>
        <taxon>Spermatophyta</taxon>
        <taxon>Magnoliopsida</taxon>
        <taxon>eudicotyledons</taxon>
        <taxon>Gunneridae</taxon>
        <taxon>Pentapetalae</taxon>
        <taxon>rosids</taxon>
        <taxon>fabids</taxon>
        <taxon>Fabales</taxon>
        <taxon>Fabaceae</taxon>
        <taxon>Papilionoideae</taxon>
        <taxon>50 kb inversion clade</taxon>
        <taxon>dalbergioids sensu lato</taxon>
        <taxon>Dalbergieae</taxon>
        <taxon>Pterocarpus clade</taxon>
        <taxon>Arachis</taxon>
    </lineage>
</organism>
<evidence type="ECO:0000313" key="3">
    <source>
        <dbReference type="Proteomes" id="UP000289738"/>
    </source>
</evidence>
<dbReference type="InterPro" id="IPR050747">
    <property type="entry name" value="Mitochondrial_chaperone_BCS1"/>
</dbReference>
<comment type="caution">
    <text evidence="2">The sequence shown here is derived from an EMBL/GenBank/DDBJ whole genome shotgun (WGS) entry which is preliminary data.</text>
</comment>
<dbReference type="Pfam" id="PF25568">
    <property type="entry name" value="AAA_lid_At3g28540"/>
    <property type="match status" value="1"/>
</dbReference>
<dbReference type="EMBL" id="SDMP01000021">
    <property type="protein sequence ID" value="RYQ80034.1"/>
    <property type="molecule type" value="Genomic_DNA"/>
</dbReference>
<dbReference type="Proteomes" id="UP000289738">
    <property type="component" value="Unassembled WGS sequence"/>
</dbReference>
<evidence type="ECO:0000259" key="1">
    <source>
        <dbReference type="Pfam" id="PF25568"/>
    </source>
</evidence>
<keyword evidence="3" id="KW-1185">Reference proteome</keyword>
<name>A0A444WRJ1_ARAHY</name>